<evidence type="ECO:0000313" key="2">
    <source>
        <dbReference type="Proteomes" id="UP000280881"/>
    </source>
</evidence>
<keyword evidence="2" id="KW-1185">Reference proteome</keyword>
<sequence>MGIGKRTLALGLGIGLLSTSGSLAALKLPGYEGEVKTQIEFRQDVYDKDSIPFDNYLKLDIRDLKGNSELHFYGKLWKDLGYGNDWDVDLYQVYVDVPLKKDRNSLLSIGRQFISEGFETYIADSIKYSYRLNKDFKYVFYIGKPRWFEPGVKSGDDFLTGIKFEYKNYFFGFEHLRDDGKVKKTAISIGNYSYLTKKLVQFSRLEFDLAHGEFLNGNLGFNYFPNRKLRLTTEVEYYDGSYYYAGRIEDPIFSNFSSQGRELRFTQSTYYELNKVWSLFGSYTGTDIQKNGKDNGHLIKVGAIRDTWFSEGLRTYGAFLYQNSWIGILRGVELGFTKYLCEKLSLSGRVDIARYDKVTYGKQWANSYYLKGTYQATEFSNFEFGIDYRKNEDFDRDLRLILRYNLLFWGGEEKRVEDKK</sequence>
<protein>
    <recommendedName>
        <fullName evidence="3">Alginate export protein</fullName>
    </recommendedName>
</protein>
<evidence type="ECO:0008006" key="3">
    <source>
        <dbReference type="Google" id="ProtNLM"/>
    </source>
</evidence>
<reference evidence="1 2" key="1">
    <citation type="submission" date="2018-10" db="EMBL/GenBank/DDBJ databases">
        <title>Genomic Encyclopedia of Type Strains, Phase IV (KMG-IV): sequencing the most valuable type-strain genomes for metagenomic binning, comparative biology and taxonomic classification.</title>
        <authorList>
            <person name="Goeker M."/>
        </authorList>
    </citation>
    <scope>NUCLEOTIDE SEQUENCE [LARGE SCALE GENOMIC DNA]</scope>
    <source>
        <strain evidence="1 2">DSM 15521</strain>
    </source>
</reference>
<accession>A0A420W8Y4</accession>
<dbReference type="Proteomes" id="UP000280881">
    <property type="component" value="Unassembled WGS sequence"/>
</dbReference>
<name>A0A420W8Y4_9BACT</name>
<dbReference type="EMBL" id="RBIE01000001">
    <property type="protein sequence ID" value="RKQ63732.1"/>
    <property type="molecule type" value="Genomic_DNA"/>
</dbReference>
<dbReference type="RefSeq" id="WP_121169967.1">
    <property type="nucleotide sequence ID" value="NZ_RBIE01000001.1"/>
</dbReference>
<organism evidence="1 2">
    <name type="scientific">Thermovibrio guaymasensis</name>
    <dbReference type="NCBI Taxonomy" id="240167"/>
    <lineage>
        <taxon>Bacteria</taxon>
        <taxon>Pseudomonadati</taxon>
        <taxon>Aquificota</taxon>
        <taxon>Aquificia</taxon>
        <taxon>Desulfurobacteriales</taxon>
        <taxon>Desulfurobacteriaceae</taxon>
        <taxon>Thermovibrio</taxon>
    </lineage>
</organism>
<gene>
    <name evidence="1" type="ORF">C7457_0612</name>
</gene>
<dbReference type="OrthoDB" id="10589at2"/>
<evidence type="ECO:0000313" key="1">
    <source>
        <dbReference type="EMBL" id="RKQ63732.1"/>
    </source>
</evidence>
<comment type="caution">
    <text evidence="1">The sequence shown here is derived from an EMBL/GenBank/DDBJ whole genome shotgun (WGS) entry which is preliminary data.</text>
</comment>
<dbReference type="AlphaFoldDB" id="A0A420W8Y4"/>
<proteinExistence type="predicted"/>